<dbReference type="InterPro" id="IPR035923">
    <property type="entry name" value="TT1751-like_sf"/>
</dbReference>
<dbReference type="PANTHER" id="PTHR38342:SF2">
    <property type="entry name" value="INNER MEMBRANE OR EXPORTED"/>
    <property type="match status" value="1"/>
</dbReference>
<feature type="region of interest" description="Disordered" evidence="1">
    <location>
        <begin position="1"/>
        <end position="28"/>
    </location>
</feature>
<organism evidence="3 4">
    <name type="scientific">Kribbella jiaozuonensis</name>
    <dbReference type="NCBI Taxonomy" id="2575441"/>
    <lineage>
        <taxon>Bacteria</taxon>
        <taxon>Bacillati</taxon>
        <taxon>Actinomycetota</taxon>
        <taxon>Actinomycetes</taxon>
        <taxon>Propionibacteriales</taxon>
        <taxon>Kribbellaceae</taxon>
        <taxon>Kribbella</taxon>
    </lineage>
</organism>
<dbReference type="AlphaFoldDB" id="A0A4U3LMD8"/>
<dbReference type="Gene3D" id="3.30.310.70">
    <property type="entry name" value="TT1751-like domain"/>
    <property type="match status" value="1"/>
</dbReference>
<evidence type="ECO:0000313" key="4">
    <source>
        <dbReference type="Proteomes" id="UP000305836"/>
    </source>
</evidence>
<comment type="caution">
    <text evidence="3">The sequence shown here is derived from an EMBL/GenBank/DDBJ whole genome shotgun (WGS) entry which is preliminary data.</text>
</comment>
<proteinExistence type="predicted"/>
<evidence type="ECO:0000259" key="2">
    <source>
        <dbReference type="Pfam" id="PF03625"/>
    </source>
</evidence>
<dbReference type="SUPFAM" id="SSF103247">
    <property type="entry name" value="TT1751-like"/>
    <property type="match status" value="1"/>
</dbReference>
<gene>
    <name evidence="3" type="ORF">FDA38_28300</name>
</gene>
<evidence type="ECO:0000313" key="3">
    <source>
        <dbReference type="EMBL" id="TKK76309.1"/>
    </source>
</evidence>
<reference evidence="3 4" key="1">
    <citation type="submission" date="2019-04" db="EMBL/GenBank/DDBJ databases">
        <title>Kribbella sp. NEAU-THZ 27 nov., a novel actinomycete isolated from soil.</title>
        <authorList>
            <person name="Duan L."/>
        </authorList>
    </citation>
    <scope>NUCLEOTIDE SEQUENCE [LARGE SCALE GENOMIC DNA]</scope>
    <source>
        <strain evidence="4">NEAU-THZ27</strain>
    </source>
</reference>
<dbReference type="CDD" id="cd14797">
    <property type="entry name" value="DUF302"/>
    <property type="match status" value="1"/>
</dbReference>
<feature type="domain" description="DUF302" evidence="2">
    <location>
        <begin position="61"/>
        <end position="122"/>
    </location>
</feature>
<dbReference type="OrthoDB" id="9799367at2"/>
<name>A0A4U3LMD8_9ACTN</name>
<keyword evidence="4" id="KW-1185">Reference proteome</keyword>
<dbReference type="EMBL" id="SZPZ01000004">
    <property type="protein sequence ID" value="TKK76309.1"/>
    <property type="molecule type" value="Genomic_DNA"/>
</dbReference>
<dbReference type="Pfam" id="PF03625">
    <property type="entry name" value="DUF302"/>
    <property type="match status" value="1"/>
</dbReference>
<sequence length="152" mass="15468">MFGGHSSDVTSARARKNTNMTTTEISPDGAVTKTAAGSVAEVAARFRGLLDAKGVMVFAIIDQAAAAQTAGLSLRDTVLIIFGNPAAGTPVMAAAPLAGLDLPLKVLIWDDAGVTRVSYYSPESIADRHNLSPATAAGLSAINALTDALTKA</sequence>
<evidence type="ECO:0000256" key="1">
    <source>
        <dbReference type="SAM" id="MobiDB-lite"/>
    </source>
</evidence>
<dbReference type="PANTHER" id="PTHR38342">
    <property type="entry name" value="SLR5037 PROTEIN"/>
    <property type="match status" value="1"/>
</dbReference>
<protein>
    <submittedName>
        <fullName evidence="3">DUF302 domain-containing protein</fullName>
    </submittedName>
</protein>
<dbReference type="Proteomes" id="UP000305836">
    <property type="component" value="Unassembled WGS sequence"/>
</dbReference>
<dbReference type="InterPro" id="IPR005180">
    <property type="entry name" value="DUF302"/>
</dbReference>
<accession>A0A4U3LMD8</accession>